<feature type="domain" description="Calcineurin-like phosphoesterase" evidence="2">
    <location>
        <begin position="62"/>
        <end position="138"/>
    </location>
</feature>
<keyword evidence="1" id="KW-0325">Glycoprotein</keyword>
<feature type="domain" description="Purple acid phosphatase C-terminal" evidence="3">
    <location>
        <begin position="154"/>
        <end position="212"/>
    </location>
</feature>
<dbReference type="Pfam" id="PF00149">
    <property type="entry name" value="Metallophos"/>
    <property type="match status" value="1"/>
</dbReference>
<dbReference type="PANTHER" id="PTHR45778:SF7">
    <property type="entry name" value="PURPLE ACID PHOSPHATASE"/>
    <property type="match status" value="1"/>
</dbReference>
<dbReference type="SUPFAM" id="SSF56300">
    <property type="entry name" value="Metallo-dependent phosphatases"/>
    <property type="match status" value="1"/>
</dbReference>
<dbReference type="Gene3D" id="3.60.21.10">
    <property type="match status" value="1"/>
</dbReference>
<dbReference type="CDD" id="cd00839">
    <property type="entry name" value="MPP_PAPs"/>
    <property type="match status" value="1"/>
</dbReference>
<sequence>MAGDGYRPEWGNYGRDSGGECGVPAARRFVMPASNNDGGSSNGIFWYSYDHGLIHTVVISSEHDLSPGSPQYGWLESDLRNVDRATTPFLVVESHRPLYNSEDVPANALVSSHMRRSIETLLRDRGVDLFLAGHYHAYLRACAGLYRSKCDGGGPVHITVGSAGAELDRYPLYEQDWTESFIQEWGYGRITAYNATALKFEFVSDAEGDVRDTAWILKD</sequence>
<dbReference type="GO" id="GO:0016787">
    <property type="term" value="F:hydrolase activity"/>
    <property type="evidence" value="ECO:0007669"/>
    <property type="project" value="InterPro"/>
</dbReference>
<dbReference type="PANTHER" id="PTHR45778">
    <property type="entry name" value="PURPLE ACID PHOSPHATASE-RELATED"/>
    <property type="match status" value="1"/>
</dbReference>
<evidence type="ECO:0000256" key="1">
    <source>
        <dbReference type="ARBA" id="ARBA00023180"/>
    </source>
</evidence>
<reference evidence="4" key="1">
    <citation type="submission" date="2021-01" db="EMBL/GenBank/DDBJ databases">
        <authorList>
            <person name="Corre E."/>
            <person name="Pelletier E."/>
            <person name="Niang G."/>
            <person name="Scheremetjew M."/>
            <person name="Finn R."/>
            <person name="Kale V."/>
            <person name="Holt S."/>
            <person name="Cochrane G."/>
            <person name="Meng A."/>
            <person name="Brown T."/>
            <person name="Cohen L."/>
        </authorList>
    </citation>
    <scope>NUCLEOTIDE SEQUENCE</scope>
    <source>
        <strain evidence="4">Isolate 1302-5</strain>
    </source>
</reference>
<organism evidence="4">
    <name type="scientific">Odontella aurita</name>
    <dbReference type="NCBI Taxonomy" id="265563"/>
    <lineage>
        <taxon>Eukaryota</taxon>
        <taxon>Sar</taxon>
        <taxon>Stramenopiles</taxon>
        <taxon>Ochrophyta</taxon>
        <taxon>Bacillariophyta</taxon>
        <taxon>Mediophyceae</taxon>
        <taxon>Biddulphiophycidae</taxon>
        <taxon>Eupodiscales</taxon>
        <taxon>Odontellaceae</taxon>
        <taxon>Odontella</taxon>
    </lineage>
</organism>
<dbReference type="AlphaFoldDB" id="A0A7S4IQG7"/>
<name>A0A7S4IQG7_9STRA</name>
<dbReference type="EMBL" id="HBKQ01020839">
    <property type="protein sequence ID" value="CAE2236614.1"/>
    <property type="molecule type" value="Transcribed_RNA"/>
</dbReference>
<dbReference type="Pfam" id="PF14008">
    <property type="entry name" value="Metallophos_C"/>
    <property type="match status" value="1"/>
</dbReference>
<dbReference type="InterPro" id="IPR029052">
    <property type="entry name" value="Metallo-depent_PP-like"/>
</dbReference>
<evidence type="ECO:0000313" key="4">
    <source>
        <dbReference type="EMBL" id="CAE2236614.1"/>
    </source>
</evidence>
<evidence type="ECO:0008006" key="5">
    <source>
        <dbReference type="Google" id="ProtNLM"/>
    </source>
</evidence>
<proteinExistence type="predicted"/>
<evidence type="ECO:0000259" key="3">
    <source>
        <dbReference type="Pfam" id="PF14008"/>
    </source>
</evidence>
<dbReference type="InterPro" id="IPR025733">
    <property type="entry name" value="PAPs_C"/>
</dbReference>
<dbReference type="InterPro" id="IPR004843">
    <property type="entry name" value="Calcineurin-like_PHP"/>
</dbReference>
<gene>
    <name evidence="4" type="ORF">OAUR00152_LOCUS14110</name>
</gene>
<accession>A0A7S4IQG7</accession>
<evidence type="ECO:0000259" key="2">
    <source>
        <dbReference type="Pfam" id="PF00149"/>
    </source>
</evidence>
<protein>
    <recommendedName>
        <fullName evidence="5">Calcineurin-like phosphoesterase domain-containing protein</fullName>
    </recommendedName>
</protein>
<dbReference type="InterPro" id="IPR041792">
    <property type="entry name" value="MPP_PAP"/>
</dbReference>